<keyword evidence="2" id="KW-1185">Reference proteome</keyword>
<comment type="caution">
    <text evidence="1">The sequence shown here is derived from an EMBL/GenBank/DDBJ whole genome shotgun (WGS) entry which is preliminary data.</text>
</comment>
<sequence length="37" mass="4080">MTKNKGRGKQLANRGADILARVAKAIEIQEMKELLSP</sequence>
<proteinExistence type="predicted"/>
<name>A0ABR9LK45_9PSEU</name>
<dbReference type="EMBL" id="JADBEJ010000006">
    <property type="protein sequence ID" value="MBE1580451.1"/>
    <property type="molecule type" value="Genomic_DNA"/>
</dbReference>
<dbReference type="Proteomes" id="UP000656548">
    <property type="component" value="Unassembled WGS sequence"/>
</dbReference>
<evidence type="ECO:0000313" key="1">
    <source>
        <dbReference type="EMBL" id="MBE1580451.1"/>
    </source>
</evidence>
<accession>A0ABR9LK45</accession>
<evidence type="ECO:0000313" key="2">
    <source>
        <dbReference type="Proteomes" id="UP000656548"/>
    </source>
</evidence>
<gene>
    <name evidence="1" type="ORF">H4W30_007532</name>
</gene>
<organism evidence="1 2">
    <name type="scientific">Amycolatopsis roodepoortensis</name>
    <dbReference type="NCBI Taxonomy" id="700274"/>
    <lineage>
        <taxon>Bacteria</taxon>
        <taxon>Bacillati</taxon>
        <taxon>Actinomycetota</taxon>
        <taxon>Actinomycetes</taxon>
        <taxon>Pseudonocardiales</taxon>
        <taxon>Pseudonocardiaceae</taxon>
        <taxon>Amycolatopsis</taxon>
    </lineage>
</organism>
<reference evidence="1 2" key="1">
    <citation type="submission" date="2020-10" db="EMBL/GenBank/DDBJ databases">
        <title>Sequencing the genomes of 1000 actinobacteria strains.</title>
        <authorList>
            <person name="Klenk H.-P."/>
        </authorList>
    </citation>
    <scope>NUCLEOTIDE SEQUENCE [LARGE SCALE GENOMIC DNA]</scope>
    <source>
        <strain evidence="1 2">DSM 46661</strain>
    </source>
</reference>
<protein>
    <submittedName>
        <fullName evidence="1">Uncharacterized protein</fullName>
    </submittedName>
</protein>